<dbReference type="SMART" id="SM00240">
    <property type="entry name" value="FHA"/>
    <property type="match status" value="1"/>
</dbReference>
<dbReference type="GO" id="GO:0035556">
    <property type="term" value="P:intracellular signal transduction"/>
    <property type="evidence" value="ECO:0007669"/>
    <property type="project" value="InterPro"/>
</dbReference>
<evidence type="ECO:0000259" key="2">
    <source>
        <dbReference type="PROSITE" id="PS50125"/>
    </source>
</evidence>
<dbReference type="PANTHER" id="PTHR43081">
    <property type="entry name" value="ADENYLATE CYCLASE, TERMINAL-DIFFERENTIATION SPECIFIC-RELATED"/>
    <property type="match status" value="1"/>
</dbReference>
<dbReference type="SUPFAM" id="SSF49879">
    <property type="entry name" value="SMAD/FHA domain"/>
    <property type="match status" value="1"/>
</dbReference>
<dbReference type="AlphaFoldDB" id="A0A4D7AZ48"/>
<dbReference type="CDD" id="cd00060">
    <property type="entry name" value="FHA"/>
    <property type="match status" value="1"/>
</dbReference>
<dbReference type="PROSITE" id="PS50006">
    <property type="entry name" value="FHA_DOMAIN"/>
    <property type="match status" value="1"/>
</dbReference>
<dbReference type="RefSeq" id="WP_136959519.1">
    <property type="nucleotide sequence ID" value="NZ_CP039690.1"/>
</dbReference>
<feature type="domain" description="FHA" evidence="1">
    <location>
        <begin position="219"/>
        <end position="262"/>
    </location>
</feature>
<reference evidence="3 4" key="1">
    <citation type="submission" date="2019-04" db="EMBL/GenBank/DDBJ databases">
        <title>Phreatobacter aquaticus sp. nov.</title>
        <authorList>
            <person name="Choi A."/>
        </authorList>
    </citation>
    <scope>NUCLEOTIDE SEQUENCE [LARGE SCALE GENOMIC DNA]</scope>
    <source>
        <strain evidence="3 4">KCTC 52518</strain>
    </source>
</reference>
<protein>
    <submittedName>
        <fullName evidence="3">Adenylate/guanylate cyclase domain-containing protein</fullName>
    </submittedName>
</protein>
<dbReference type="SMART" id="SM00044">
    <property type="entry name" value="CYCc"/>
    <property type="match status" value="1"/>
</dbReference>
<dbReference type="Pfam" id="PF00498">
    <property type="entry name" value="FHA"/>
    <property type="match status" value="1"/>
</dbReference>
<dbReference type="PANTHER" id="PTHR43081:SF1">
    <property type="entry name" value="ADENYLATE CYCLASE, TERMINAL-DIFFERENTIATION SPECIFIC"/>
    <property type="match status" value="1"/>
</dbReference>
<dbReference type="OrthoDB" id="54411at2"/>
<keyword evidence="4" id="KW-1185">Reference proteome</keyword>
<dbReference type="InterPro" id="IPR000253">
    <property type="entry name" value="FHA_dom"/>
</dbReference>
<dbReference type="KEGG" id="pstg:E8M01_07260"/>
<dbReference type="Gene3D" id="2.60.200.20">
    <property type="match status" value="1"/>
</dbReference>
<dbReference type="CDD" id="cd07302">
    <property type="entry name" value="CHD"/>
    <property type="match status" value="1"/>
</dbReference>
<evidence type="ECO:0000313" key="3">
    <source>
        <dbReference type="EMBL" id="QCI64063.1"/>
    </source>
</evidence>
<dbReference type="EMBL" id="CP039690">
    <property type="protein sequence ID" value="QCI64063.1"/>
    <property type="molecule type" value="Genomic_DNA"/>
</dbReference>
<evidence type="ECO:0000259" key="1">
    <source>
        <dbReference type="PROSITE" id="PS50006"/>
    </source>
</evidence>
<dbReference type="InterPro" id="IPR008984">
    <property type="entry name" value="SMAD_FHA_dom_sf"/>
</dbReference>
<dbReference type="Gene3D" id="3.30.70.1230">
    <property type="entry name" value="Nucleotide cyclase"/>
    <property type="match status" value="1"/>
</dbReference>
<dbReference type="PROSITE" id="PS50125">
    <property type="entry name" value="GUANYLATE_CYCLASE_2"/>
    <property type="match status" value="1"/>
</dbReference>
<dbReference type="InterPro" id="IPR029787">
    <property type="entry name" value="Nucleotide_cyclase"/>
</dbReference>
<dbReference type="InterPro" id="IPR001054">
    <property type="entry name" value="A/G_cyclase"/>
</dbReference>
<proteinExistence type="predicted"/>
<dbReference type="InterPro" id="IPR050697">
    <property type="entry name" value="Adenylyl/Guanylyl_Cyclase_3/4"/>
</dbReference>
<organism evidence="3 4">
    <name type="scientific">Phreatobacter stygius</name>
    <dbReference type="NCBI Taxonomy" id="1940610"/>
    <lineage>
        <taxon>Bacteria</taxon>
        <taxon>Pseudomonadati</taxon>
        <taxon>Pseudomonadota</taxon>
        <taxon>Alphaproteobacteria</taxon>
        <taxon>Hyphomicrobiales</taxon>
        <taxon>Phreatobacteraceae</taxon>
        <taxon>Phreatobacter</taxon>
    </lineage>
</organism>
<dbReference type="SUPFAM" id="SSF55073">
    <property type="entry name" value="Nucleotide cyclase"/>
    <property type="match status" value="1"/>
</dbReference>
<name>A0A4D7AZ48_9HYPH</name>
<dbReference type="Proteomes" id="UP000298781">
    <property type="component" value="Chromosome"/>
</dbReference>
<gene>
    <name evidence="3" type="ORF">E8M01_07260</name>
</gene>
<feature type="domain" description="Guanylate cyclase" evidence="2">
    <location>
        <begin position="9"/>
        <end position="126"/>
    </location>
</feature>
<dbReference type="Pfam" id="PF00211">
    <property type="entry name" value="Guanylate_cyc"/>
    <property type="match status" value="1"/>
</dbReference>
<dbReference type="GO" id="GO:0009190">
    <property type="term" value="P:cyclic nucleotide biosynthetic process"/>
    <property type="evidence" value="ECO:0007669"/>
    <property type="project" value="InterPro"/>
</dbReference>
<sequence>MNQSRVDRGILFADVEGSVRLFRRLSDPVAHDAVEACLGEIRGAVDQAGGQVVKSIGDGVMAVFDDLAMACEAAVAAQRRLNARLIDRPVPEGEATRLRIGIHAGPVIAEAGDFFGDTVNIASRLAGVASGGEIIMDMALAKQLSPIQRRMVRRLGTIAIKGLTPPRAIAELLWDTNPGSTVTVVTGRWGGSRGPQGGPRLGLAYADRRWTSLDGSERITIGRNEGNTIVVAEPRASRDHATIEFRGALWVLIDHSTNGTSVAFADEATIMLKRQELILHGLGTIGAGFDPAKAPGGAIRFTVLST</sequence>
<evidence type="ECO:0000313" key="4">
    <source>
        <dbReference type="Proteomes" id="UP000298781"/>
    </source>
</evidence>
<dbReference type="GO" id="GO:0004016">
    <property type="term" value="F:adenylate cyclase activity"/>
    <property type="evidence" value="ECO:0007669"/>
    <property type="project" value="UniProtKB-ARBA"/>
</dbReference>
<accession>A0A4D7AZ48</accession>